<dbReference type="KEGG" id="lut:Lupro_02280"/>
<accession>A0A0X8G4Z3</accession>
<gene>
    <name evidence="2" type="ORF">Lupro_02280</name>
</gene>
<name>A0A0X8G4Z3_9FLAO</name>
<dbReference type="EMBL" id="CP013355">
    <property type="protein sequence ID" value="AMC10146.1"/>
    <property type="molecule type" value="Genomic_DNA"/>
</dbReference>
<evidence type="ECO:0000313" key="3">
    <source>
        <dbReference type="Proteomes" id="UP000059672"/>
    </source>
</evidence>
<proteinExistence type="predicted"/>
<protein>
    <submittedName>
        <fullName evidence="2">Exosortase</fullName>
    </submittedName>
</protein>
<dbReference type="AlphaFoldDB" id="A0A0X8G4Z3"/>
<dbReference type="STRING" id="1622118.Lupro_02280"/>
<organism evidence="2 3">
    <name type="scientific">Lutibacter profundi</name>
    <dbReference type="NCBI Taxonomy" id="1622118"/>
    <lineage>
        <taxon>Bacteria</taxon>
        <taxon>Pseudomonadati</taxon>
        <taxon>Bacteroidota</taxon>
        <taxon>Flavobacteriia</taxon>
        <taxon>Flavobacteriales</taxon>
        <taxon>Flavobacteriaceae</taxon>
        <taxon>Lutibacter</taxon>
    </lineage>
</organism>
<evidence type="ECO:0000313" key="2">
    <source>
        <dbReference type="EMBL" id="AMC10146.1"/>
    </source>
</evidence>
<dbReference type="OrthoDB" id="9803627at2"/>
<dbReference type="Pfam" id="PF04230">
    <property type="entry name" value="PS_pyruv_trans"/>
    <property type="match status" value="1"/>
</dbReference>
<evidence type="ECO:0000259" key="1">
    <source>
        <dbReference type="Pfam" id="PF04230"/>
    </source>
</evidence>
<dbReference type="PATRIC" id="fig|1622118.3.peg.467"/>
<dbReference type="InterPro" id="IPR007345">
    <property type="entry name" value="Polysacch_pyruvyl_Trfase"/>
</dbReference>
<dbReference type="Proteomes" id="UP000059672">
    <property type="component" value="Chromosome"/>
</dbReference>
<reference evidence="2 3" key="2">
    <citation type="journal article" date="2016" name="Int. J. Syst. Evol. Microbiol.">
        <title>Lutibacter profundi sp. nov., isolated from a deep-sea hydrothermal system on the Arctic Mid-Ocean Ridge and emended description of the genus Lutibacter.</title>
        <authorList>
            <person name="Le Moine Bauer S."/>
            <person name="Roalkvam I."/>
            <person name="Steen I.H."/>
            <person name="Dahle H."/>
        </authorList>
    </citation>
    <scope>NUCLEOTIDE SEQUENCE [LARGE SCALE GENOMIC DNA]</scope>
    <source>
        <strain evidence="2 3">LP1</strain>
    </source>
</reference>
<feature type="domain" description="Polysaccharide pyruvyl transferase" evidence="1">
    <location>
        <begin position="52"/>
        <end position="203"/>
    </location>
</feature>
<sequence>MFNKKNRIRLFWWNEVKLQGKQKENYGDLLGRYLVEKISKKKVVWVSPAKFSIWNWFYPIYVTIGSVLTNVNKYCVVWGSGIISEQYPIKKAKFLAVRGPKTRNYLLNLGYKVPEIYGDPALLLPNYFNPNVSKKYKYGIVPHYNDLKVINNWFSDREDICIIDMMTNDIETKTDEFLRCEKIISSSLHGIIIAHAYRIPAIWQKFSNNVFGDDIKYKDYMESVKIKSYQPKIKEQQYSDSELKELFKQLPSLPLKKDIEELKKGLLKVCPFTTNYNCR</sequence>
<keyword evidence="3" id="KW-1185">Reference proteome</keyword>
<dbReference type="RefSeq" id="WP_068205913.1">
    <property type="nucleotide sequence ID" value="NZ_CP013355.1"/>
</dbReference>
<reference evidence="3" key="1">
    <citation type="submission" date="2015-12" db="EMBL/GenBank/DDBJ databases">
        <title>Complete genome sequence of Lutibacter profundus strain LP1.</title>
        <authorList>
            <person name="Wissuwa J."/>
            <person name="Le Moine Bauer S."/>
            <person name="Stokke R."/>
            <person name="Dahle H."/>
            <person name="Steen I.H."/>
        </authorList>
    </citation>
    <scope>NUCLEOTIDE SEQUENCE [LARGE SCALE GENOMIC DNA]</scope>
    <source>
        <strain evidence="3">LP1</strain>
    </source>
</reference>